<feature type="transmembrane region" description="Helical" evidence="1">
    <location>
        <begin position="37"/>
        <end position="57"/>
    </location>
</feature>
<keyword evidence="1" id="KW-0472">Membrane</keyword>
<evidence type="ECO:0000256" key="1">
    <source>
        <dbReference type="SAM" id="Phobius"/>
    </source>
</evidence>
<dbReference type="EMBL" id="CAXKWB010026703">
    <property type="protein sequence ID" value="CAL4130452.1"/>
    <property type="molecule type" value="Genomic_DNA"/>
</dbReference>
<evidence type="ECO:0000313" key="3">
    <source>
        <dbReference type="Proteomes" id="UP001497623"/>
    </source>
</evidence>
<reference evidence="2 3" key="1">
    <citation type="submission" date="2024-05" db="EMBL/GenBank/DDBJ databases">
        <authorList>
            <person name="Wallberg A."/>
        </authorList>
    </citation>
    <scope>NUCLEOTIDE SEQUENCE [LARGE SCALE GENOMIC DNA]</scope>
</reference>
<name>A0AAV2RKZ6_MEGNR</name>
<organism evidence="2 3">
    <name type="scientific">Meganyctiphanes norvegica</name>
    <name type="common">Northern krill</name>
    <name type="synonym">Thysanopoda norvegica</name>
    <dbReference type="NCBI Taxonomy" id="48144"/>
    <lineage>
        <taxon>Eukaryota</taxon>
        <taxon>Metazoa</taxon>
        <taxon>Ecdysozoa</taxon>
        <taxon>Arthropoda</taxon>
        <taxon>Crustacea</taxon>
        <taxon>Multicrustacea</taxon>
        <taxon>Malacostraca</taxon>
        <taxon>Eumalacostraca</taxon>
        <taxon>Eucarida</taxon>
        <taxon>Euphausiacea</taxon>
        <taxon>Euphausiidae</taxon>
        <taxon>Meganyctiphanes</taxon>
    </lineage>
</organism>
<dbReference type="Proteomes" id="UP001497623">
    <property type="component" value="Unassembled WGS sequence"/>
</dbReference>
<accession>A0AAV2RKZ6</accession>
<sequence>MKFHFDFRDLLGDLLHKETKIFVHDLGYFAEISQKSFGSILGGHFPFVFLIVPTFFYGKLIDIFPPRGGRGYHKAFLRTFYPKSWTPEFQSLSTHELVTVIFAYILTLMGF</sequence>
<proteinExistence type="predicted"/>
<gene>
    <name evidence="2" type="ORF">MNOR_LOCUS26559</name>
</gene>
<evidence type="ECO:0000313" key="2">
    <source>
        <dbReference type="EMBL" id="CAL4130452.1"/>
    </source>
</evidence>
<dbReference type="AlphaFoldDB" id="A0AAV2RKZ6"/>
<keyword evidence="1" id="KW-0812">Transmembrane</keyword>
<keyword evidence="3" id="KW-1185">Reference proteome</keyword>
<keyword evidence="1" id="KW-1133">Transmembrane helix</keyword>
<comment type="caution">
    <text evidence="2">The sequence shown here is derived from an EMBL/GenBank/DDBJ whole genome shotgun (WGS) entry which is preliminary data.</text>
</comment>
<protein>
    <submittedName>
        <fullName evidence="2">Uncharacterized protein</fullName>
    </submittedName>
</protein>